<dbReference type="PANTHER" id="PTHR43396">
    <property type="entry name" value="FLAVOHEMOPROTEIN"/>
    <property type="match status" value="1"/>
</dbReference>
<keyword evidence="7" id="KW-0223">Dioxygenase</keyword>
<dbReference type="GO" id="GO:0008941">
    <property type="term" value="F:nitric oxide dioxygenase NAD(P)H activity"/>
    <property type="evidence" value="ECO:0007669"/>
    <property type="project" value="TreeGrafter"/>
</dbReference>
<dbReference type="InterPro" id="IPR000971">
    <property type="entry name" value="Globin"/>
</dbReference>
<dbReference type="InterPro" id="IPR009050">
    <property type="entry name" value="Globin-like_sf"/>
</dbReference>
<evidence type="ECO:0000259" key="6">
    <source>
        <dbReference type="PROSITE" id="PS01033"/>
    </source>
</evidence>
<keyword evidence="3" id="KW-0479">Metal-binding</keyword>
<evidence type="ECO:0000256" key="4">
    <source>
        <dbReference type="ARBA" id="ARBA00023004"/>
    </source>
</evidence>
<dbReference type="GO" id="GO:0046210">
    <property type="term" value="P:nitric oxide catabolic process"/>
    <property type="evidence" value="ECO:0007669"/>
    <property type="project" value="TreeGrafter"/>
</dbReference>
<organism evidence="7 8">
    <name type="scientific">Bosea psychrotolerans</name>
    <dbReference type="NCBI Taxonomy" id="1871628"/>
    <lineage>
        <taxon>Bacteria</taxon>
        <taxon>Pseudomonadati</taxon>
        <taxon>Pseudomonadota</taxon>
        <taxon>Alphaproteobacteria</taxon>
        <taxon>Hyphomicrobiales</taxon>
        <taxon>Boseaceae</taxon>
        <taxon>Bosea</taxon>
    </lineage>
</organism>
<dbReference type="SUPFAM" id="SSF46458">
    <property type="entry name" value="Globin-like"/>
    <property type="match status" value="1"/>
</dbReference>
<keyword evidence="4" id="KW-0408">Iron</keyword>
<evidence type="ECO:0000256" key="2">
    <source>
        <dbReference type="ARBA" id="ARBA00022621"/>
    </source>
</evidence>
<evidence type="ECO:0000256" key="5">
    <source>
        <dbReference type="RuleBase" id="RU000356"/>
    </source>
</evidence>
<reference evidence="7 8" key="1">
    <citation type="submission" date="2018-01" db="EMBL/GenBank/DDBJ databases">
        <title>Genomic Encyclopedia of Type Strains, Phase III (KMG-III): the genomes of soil and plant-associated and newly described type strains.</title>
        <authorList>
            <person name="Whitman W."/>
        </authorList>
    </citation>
    <scope>NUCLEOTIDE SEQUENCE [LARGE SCALE GENOMIC DNA]</scope>
    <source>
        <strain evidence="7 8">1131</strain>
    </source>
</reference>
<gene>
    <name evidence="7" type="ORF">CYD53_1132</name>
</gene>
<keyword evidence="8" id="KW-1185">Reference proteome</keyword>
<dbReference type="OrthoDB" id="3213438at2"/>
<comment type="similarity">
    <text evidence="5">Belongs to the globin family.</text>
</comment>
<protein>
    <submittedName>
        <fullName evidence="7">Nitric oxide dioxygenase</fullName>
    </submittedName>
</protein>
<evidence type="ECO:0000256" key="1">
    <source>
        <dbReference type="ARBA" id="ARBA00022617"/>
    </source>
</evidence>
<keyword evidence="5" id="KW-0813">Transport</keyword>
<feature type="domain" description="Globin" evidence="6">
    <location>
        <begin position="1"/>
        <end position="135"/>
    </location>
</feature>
<dbReference type="GO" id="GO:0020037">
    <property type="term" value="F:heme binding"/>
    <property type="evidence" value="ECO:0007669"/>
    <property type="project" value="InterPro"/>
</dbReference>
<dbReference type="AlphaFoldDB" id="A0A2S4M2E7"/>
<dbReference type="GO" id="GO:0019825">
    <property type="term" value="F:oxygen binding"/>
    <property type="evidence" value="ECO:0007669"/>
    <property type="project" value="InterPro"/>
</dbReference>
<dbReference type="InterPro" id="IPR012292">
    <property type="entry name" value="Globin/Proto"/>
</dbReference>
<dbReference type="GO" id="GO:0071949">
    <property type="term" value="F:FAD binding"/>
    <property type="evidence" value="ECO:0007669"/>
    <property type="project" value="TreeGrafter"/>
</dbReference>
<evidence type="ECO:0000313" key="7">
    <source>
        <dbReference type="EMBL" id="POR48871.1"/>
    </source>
</evidence>
<dbReference type="GO" id="GO:0005344">
    <property type="term" value="F:oxygen carrier activity"/>
    <property type="evidence" value="ECO:0007669"/>
    <property type="project" value="UniProtKB-KW"/>
</dbReference>
<keyword evidence="1 5" id="KW-0349">Heme</keyword>
<dbReference type="PROSITE" id="PS01033">
    <property type="entry name" value="GLOBIN"/>
    <property type="match status" value="1"/>
</dbReference>
<dbReference type="Pfam" id="PF00042">
    <property type="entry name" value="Globin"/>
    <property type="match status" value="1"/>
</dbReference>
<dbReference type="EMBL" id="PQFZ01000013">
    <property type="protein sequence ID" value="POR48871.1"/>
    <property type="molecule type" value="Genomic_DNA"/>
</dbReference>
<proteinExistence type="inferred from homology"/>
<comment type="caution">
    <text evidence="7">The sequence shown here is derived from an EMBL/GenBank/DDBJ whole genome shotgun (WGS) entry which is preliminary data.</text>
</comment>
<sequence>MFKDDDVQRIRDSFAHLHRRKAETGAIFYNRLFEIAPEVRPLFKGDIKAQGIKLMEMLTVAIATLNDREGLAILLRKLGRQHKGYGVKDSHYDSVREALIWTLRTSLGDAFTPRLERVWTQLYNDIASVMIAASHAE</sequence>
<evidence type="ECO:0000256" key="3">
    <source>
        <dbReference type="ARBA" id="ARBA00022723"/>
    </source>
</evidence>
<dbReference type="PANTHER" id="PTHR43396:SF3">
    <property type="entry name" value="FLAVOHEMOPROTEIN"/>
    <property type="match status" value="1"/>
</dbReference>
<keyword evidence="2 5" id="KW-0561">Oxygen transport</keyword>
<evidence type="ECO:0000313" key="8">
    <source>
        <dbReference type="Proteomes" id="UP000236919"/>
    </source>
</evidence>
<dbReference type="GO" id="GO:0046872">
    <property type="term" value="F:metal ion binding"/>
    <property type="evidence" value="ECO:0007669"/>
    <property type="project" value="UniProtKB-KW"/>
</dbReference>
<accession>A0A2S4M2E7</accession>
<name>A0A2S4M2E7_9HYPH</name>
<dbReference type="Proteomes" id="UP000236919">
    <property type="component" value="Unassembled WGS sequence"/>
</dbReference>
<keyword evidence="7" id="KW-0560">Oxidoreductase</keyword>
<dbReference type="RefSeq" id="WP_103719816.1">
    <property type="nucleotide sequence ID" value="NZ_PQFZ01000013.1"/>
</dbReference>
<dbReference type="GO" id="GO:0071500">
    <property type="term" value="P:cellular response to nitrosative stress"/>
    <property type="evidence" value="ECO:0007669"/>
    <property type="project" value="TreeGrafter"/>
</dbReference>
<dbReference type="Gene3D" id="1.10.490.10">
    <property type="entry name" value="Globins"/>
    <property type="match status" value="1"/>
</dbReference>